<evidence type="ECO:0000256" key="5">
    <source>
        <dbReference type="ARBA" id="ARBA00022692"/>
    </source>
</evidence>
<evidence type="ECO:0008006" key="18">
    <source>
        <dbReference type="Google" id="ProtNLM"/>
    </source>
</evidence>
<keyword evidence="11" id="KW-0325">Glycoprotein</keyword>
<proteinExistence type="inferred from homology"/>
<dbReference type="PRINTS" id="PR00019">
    <property type="entry name" value="LEURICHRPT"/>
</dbReference>
<dbReference type="InterPro" id="IPR055414">
    <property type="entry name" value="LRR_R13L4/SHOC2-like"/>
</dbReference>
<reference evidence="16 17" key="1">
    <citation type="submission" date="2021-03" db="EMBL/GenBank/DDBJ databases">
        <authorList>
            <person name="King G.J."/>
            <person name="Bancroft I."/>
            <person name="Baten A."/>
            <person name="Bloomfield J."/>
            <person name="Borpatragohain P."/>
            <person name="He Z."/>
            <person name="Irish N."/>
            <person name="Irwin J."/>
            <person name="Liu K."/>
            <person name="Mauleon R.P."/>
            <person name="Moore J."/>
            <person name="Morris R."/>
            <person name="Ostergaard L."/>
            <person name="Wang B."/>
            <person name="Wells R."/>
        </authorList>
    </citation>
    <scope>NUCLEOTIDE SEQUENCE [LARGE SCALE GENOMIC DNA]</scope>
    <source>
        <strain evidence="16">R-o-18</strain>
        <tissue evidence="16">Leaf</tissue>
    </source>
</reference>
<evidence type="ECO:0000256" key="1">
    <source>
        <dbReference type="ARBA" id="ARBA00004251"/>
    </source>
</evidence>
<evidence type="ECO:0000256" key="8">
    <source>
        <dbReference type="ARBA" id="ARBA00022989"/>
    </source>
</evidence>
<evidence type="ECO:0000256" key="3">
    <source>
        <dbReference type="ARBA" id="ARBA00022475"/>
    </source>
</evidence>
<feature type="transmembrane region" description="Helical" evidence="13">
    <location>
        <begin position="203"/>
        <end position="226"/>
    </location>
</feature>
<gene>
    <name evidence="16" type="primary">A07p044800.1_BraROA</name>
    <name evidence="16" type="ORF">IGI04_028661</name>
</gene>
<keyword evidence="3" id="KW-1003">Cell membrane</keyword>
<comment type="caution">
    <text evidence="16">The sequence shown here is derived from an EMBL/GenBank/DDBJ whole genome shotgun (WGS) entry which is preliminary data.</text>
</comment>
<sequence>MERRVHREPPPLISITSSPSSSRLQISFPGICSSKRNRDRSCTTKVIDVASWPRINLSCCGAETVPTSPSVKAKRSTKTEAFSMEICQGIAAVFVCDQPAGEAILVDQMVADRSKPGGYGQGTYRTTFLPEGLKVYPNPHIRLFSESSGVVILEPEKSIRCFSGETDEYMIFGWIGATGLYFGFLFGLRVSGVMYMGYYAMRYCWWHAVLQIGGDGIITIYFSFLIHSTLASPRLHFCRHDQRDALLEFMHEFPVDKSFPSSWNKSSDCCFWEGVECHNKSGQVISLVLSGKYLNGSMKPNSSLFKLQYLRDLILIDCNLQGEIPSSLGNLSRLTHVDLYGNQLVGEIPISIGNLNQLRYLTFGYNGLTGEIPSSLGNLSRLLNLELRYNHLEGEIPTSIGNLKELRWFRLEYNKLCGNIPISVTNLTNLSSFIIHSNNFTSTLPSNMSGFHNLETFDIGENSFHGPFPNSLFSIPSLQCVDLGKNHFTGSIQFVKNTSSLSSELRSLDLSHNTFSGLIPESISKFLDLDDLRLSHNNFSGAIPCSISKLINLSSLGLSNNNLEGKLPSCLWRLRWLEFMDLSSNYFRGSFPHWICKLKGLRNLDLSNNLFNGSIPPFSVELLIIDVGHNHLEGNLPKSLIHCEGLQVVNVEYNRIKDKFPSWLGSLQSLNVLSLRSNKFYGPLYQRNVSIGFQSICFIDLSHNDLSGTLPPSYFSNWLGITKIYDFRKKTTRYYYELNVLTIQAQMDIVNKGVEMRYEKIREDFGAINLAGNRLYGKIPEYIGLVKELRLLNLSGNAFTSDIPQSLANLTNLETLDLSNNKLSGQIPQDLGKLSFLSYMNFSHNLLSGPVPRGTQFQSQNCSSFSDNPGLYGLEEICPQAHVPYPLEESPEAEEHMFNWVAAAIAYGPGVLCGLVIGHIFASHNQEWFTERFGRRQLRTTSAR</sequence>
<evidence type="ECO:0000256" key="6">
    <source>
        <dbReference type="ARBA" id="ARBA00022729"/>
    </source>
</evidence>
<evidence type="ECO:0000313" key="16">
    <source>
        <dbReference type="EMBL" id="KAG5380819.1"/>
    </source>
</evidence>
<dbReference type="InterPro" id="IPR013210">
    <property type="entry name" value="LRR_N_plant-typ"/>
</dbReference>
<evidence type="ECO:0000256" key="11">
    <source>
        <dbReference type="ARBA" id="ARBA00023180"/>
    </source>
</evidence>
<evidence type="ECO:0000259" key="15">
    <source>
        <dbReference type="Pfam" id="PF23598"/>
    </source>
</evidence>
<evidence type="ECO:0000259" key="14">
    <source>
        <dbReference type="Pfam" id="PF08263"/>
    </source>
</evidence>
<name>A0ABQ7L5E9_BRACM</name>
<organism evidence="16 17">
    <name type="scientific">Brassica rapa subsp. trilocularis</name>
    <dbReference type="NCBI Taxonomy" id="1813537"/>
    <lineage>
        <taxon>Eukaryota</taxon>
        <taxon>Viridiplantae</taxon>
        <taxon>Streptophyta</taxon>
        <taxon>Embryophyta</taxon>
        <taxon>Tracheophyta</taxon>
        <taxon>Spermatophyta</taxon>
        <taxon>Magnoliopsida</taxon>
        <taxon>eudicotyledons</taxon>
        <taxon>Gunneridae</taxon>
        <taxon>Pentapetalae</taxon>
        <taxon>rosids</taxon>
        <taxon>malvids</taxon>
        <taxon>Brassicales</taxon>
        <taxon>Brassicaceae</taxon>
        <taxon>Brassiceae</taxon>
        <taxon>Brassica</taxon>
    </lineage>
</organism>
<feature type="transmembrane region" description="Helical" evidence="13">
    <location>
        <begin position="897"/>
        <end position="922"/>
    </location>
</feature>
<dbReference type="Pfam" id="PF23598">
    <property type="entry name" value="LRR_14"/>
    <property type="match status" value="1"/>
</dbReference>
<keyword evidence="9 13" id="KW-0472">Membrane</keyword>
<feature type="region of interest" description="Disordered" evidence="12">
    <location>
        <begin position="1"/>
        <end position="21"/>
    </location>
</feature>
<comment type="similarity">
    <text evidence="2">Belongs to the RLP family.</text>
</comment>
<evidence type="ECO:0000256" key="12">
    <source>
        <dbReference type="SAM" id="MobiDB-lite"/>
    </source>
</evidence>
<dbReference type="SMART" id="SM00369">
    <property type="entry name" value="LRR_TYP"/>
    <property type="match status" value="8"/>
</dbReference>
<dbReference type="Pfam" id="PF08263">
    <property type="entry name" value="LRRNT_2"/>
    <property type="match status" value="1"/>
</dbReference>
<protein>
    <recommendedName>
        <fullName evidence="18">Leucine-rich repeat-containing N-terminal plant-type domain-containing protein</fullName>
    </recommendedName>
</protein>
<keyword evidence="7" id="KW-0677">Repeat</keyword>
<comment type="subcellular location">
    <subcellularLocation>
        <location evidence="1">Cell membrane</location>
        <topology evidence="1">Single-pass type I membrane protein</topology>
    </subcellularLocation>
</comment>
<evidence type="ECO:0000256" key="7">
    <source>
        <dbReference type="ARBA" id="ARBA00022737"/>
    </source>
</evidence>
<keyword evidence="4" id="KW-0433">Leucine-rich repeat</keyword>
<evidence type="ECO:0000256" key="13">
    <source>
        <dbReference type="SAM" id="Phobius"/>
    </source>
</evidence>
<dbReference type="Pfam" id="PF13855">
    <property type="entry name" value="LRR_8"/>
    <property type="match status" value="1"/>
</dbReference>
<feature type="domain" description="Leucine-rich repeat-containing N-terminal plant-type" evidence="14">
    <location>
        <begin position="240"/>
        <end position="277"/>
    </location>
</feature>
<dbReference type="Gene3D" id="3.80.10.10">
    <property type="entry name" value="Ribonuclease Inhibitor"/>
    <property type="match status" value="4"/>
</dbReference>
<dbReference type="PANTHER" id="PTHR48052:SF8">
    <property type="entry name" value="LRR RECEPTOR-LIKE SERINE_THREONINE-PROTEIN KINASE FLS2"/>
    <property type="match status" value="1"/>
</dbReference>
<dbReference type="Pfam" id="PF00560">
    <property type="entry name" value="LRR_1"/>
    <property type="match status" value="5"/>
</dbReference>
<keyword evidence="6" id="KW-0732">Signal</keyword>
<dbReference type="SUPFAM" id="SSF52058">
    <property type="entry name" value="L domain-like"/>
    <property type="match status" value="3"/>
</dbReference>
<evidence type="ECO:0000313" key="17">
    <source>
        <dbReference type="Proteomes" id="UP000823674"/>
    </source>
</evidence>
<dbReference type="PROSITE" id="PS51450">
    <property type="entry name" value="LRR"/>
    <property type="match status" value="1"/>
</dbReference>
<dbReference type="Proteomes" id="UP000823674">
    <property type="component" value="Chromosome A07"/>
</dbReference>
<keyword evidence="17" id="KW-1185">Reference proteome</keyword>
<dbReference type="EMBL" id="JADBGQ010000009">
    <property type="protein sequence ID" value="KAG5380819.1"/>
    <property type="molecule type" value="Genomic_DNA"/>
</dbReference>
<dbReference type="InterPro" id="IPR032675">
    <property type="entry name" value="LRR_dom_sf"/>
</dbReference>
<evidence type="ECO:0000256" key="2">
    <source>
        <dbReference type="ARBA" id="ARBA00009592"/>
    </source>
</evidence>
<keyword evidence="10" id="KW-0675">Receptor</keyword>
<evidence type="ECO:0000256" key="9">
    <source>
        <dbReference type="ARBA" id="ARBA00023136"/>
    </source>
</evidence>
<evidence type="ECO:0000256" key="10">
    <source>
        <dbReference type="ARBA" id="ARBA00023170"/>
    </source>
</evidence>
<accession>A0ABQ7L5E9</accession>
<evidence type="ECO:0000256" key="4">
    <source>
        <dbReference type="ARBA" id="ARBA00022614"/>
    </source>
</evidence>
<feature type="domain" description="Disease resistance R13L4/SHOC-2-like LRR" evidence="15">
    <location>
        <begin position="303"/>
        <end position="478"/>
    </location>
</feature>
<dbReference type="InterPro" id="IPR003591">
    <property type="entry name" value="Leu-rich_rpt_typical-subtyp"/>
</dbReference>
<feature type="transmembrane region" description="Helical" evidence="13">
    <location>
        <begin position="169"/>
        <end position="191"/>
    </location>
</feature>
<dbReference type="PANTHER" id="PTHR48052">
    <property type="entry name" value="UNNAMED PRODUCT"/>
    <property type="match status" value="1"/>
</dbReference>
<keyword evidence="5 13" id="KW-0812">Transmembrane</keyword>
<keyword evidence="8 13" id="KW-1133">Transmembrane helix</keyword>
<dbReference type="InterPro" id="IPR001611">
    <property type="entry name" value="Leu-rich_rpt"/>
</dbReference>